<organism evidence="1 2">
    <name type="scientific">Nepenthes gracilis</name>
    <name type="common">Slender pitcher plant</name>
    <dbReference type="NCBI Taxonomy" id="150966"/>
    <lineage>
        <taxon>Eukaryota</taxon>
        <taxon>Viridiplantae</taxon>
        <taxon>Streptophyta</taxon>
        <taxon>Embryophyta</taxon>
        <taxon>Tracheophyta</taxon>
        <taxon>Spermatophyta</taxon>
        <taxon>Magnoliopsida</taxon>
        <taxon>eudicotyledons</taxon>
        <taxon>Gunneridae</taxon>
        <taxon>Pentapetalae</taxon>
        <taxon>Caryophyllales</taxon>
        <taxon>Nepenthaceae</taxon>
        <taxon>Nepenthes</taxon>
    </lineage>
</organism>
<evidence type="ECO:0000313" key="1">
    <source>
        <dbReference type="EMBL" id="GMH00834.1"/>
    </source>
</evidence>
<reference evidence="1" key="1">
    <citation type="submission" date="2023-05" db="EMBL/GenBank/DDBJ databases">
        <title>Nepenthes gracilis genome sequencing.</title>
        <authorList>
            <person name="Fukushima K."/>
        </authorList>
    </citation>
    <scope>NUCLEOTIDE SEQUENCE</scope>
    <source>
        <strain evidence="1">SING2019-196</strain>
    </source>
</reference>
<dbReference type="AlphaFoldDB" id="A0AAD3P9X3"/>
<keyword evidence="2" id="KW-1185">Reference proteome</keyword>
<name>A0AAD3P9X3_NEPGR</name>
<proteinExistence type="predicted"/>
<accession>A0AAD3P9X3</accession>
<dbReference type="Proteomes" id="UP001279734">
    <property type="component" value="Unassembled WGS sequence"/>
</dbReference>
<sequence length="151" mass="16525">MKISLNRNSGNVHEEVARTRSQLEDFQRVGPPAGSQLVATEEVKADFIFAAAELLTWPYGPSCCGIYWRLGWSADVACHLLLSAATDFIAELDCALTWQLLEAGLVCRCGLSFLVISRCVGFPISSEAKTAFDFAEAMLLTWQAAFCLCPI</sequence>
<protein>
    <submittedName>
        <fullName evidence="1">Uncharacterized protein</fullName>
    </submittedName>
</protein>
<evidence type="ECO:0000313" key="2">
    <source>
        <dbReference type="Proteomes" id="UP001279734"/>
    </source>
</evidence>
<dbReference type="EMBL" id="BSYO01000002">
    <property type="protein sequence ID" value="GMH00834.1"/>
    <property type="molecule type" value="Genomic_DNA"/>
</dbReference>
<comment type="caution">
    <text evidence="1">The sequence shown here is derived from an EMBL/GenBank/DDBJ whole genome shotgun (WGS) entry which is preliminary data.</text>
</comment>
<gene>
    <name evidence="1" type="ORF">Nepgr_002673</name>
</gene>